<accession>A0AAD7CA22</accession>
<protein>
    <submittedName>
        <fullName evidence="1">Uncharacterized protein</fullName>
    </submittedName>
</protein>
<evidence type="ECO:0000313" key="2">
    <source>
        <dbReference type="Proteomes" id="UP001221757"/>
    </source>
</evidence>
<keyword evidence="2" id="KW-1185">Reference proteome</keyword>
<comment type="caution">
    <text evidence="1">The sequence shown here is derived from an EMBL/GenBank/DDBJ whole genome shotgun (WGS) entry which is preliminary data.</text>
</comment>
<gene>
    <name evidence="1" type="ORF">B0H17DRAFT_1216226</name>
</gene>
<proteinExistence type="predicted"/>
<reference evidence="1" key="1">
    <citation type="submission" date="2023-03" db="EMBL/GenBank/DDBJ databases">
        <title>Massive genome expansion in bonnet fungi (Mycena s.s.) driven by repeated elements and novel gene families across ecological guilds.</title>
        <authorList>
            <consortium name="Lawrence Berkeley National Laboratory"/>
            <person name="Harder C.B."/>
            <person name="Miyauchi S."/>
            <person name="Viragh M."/>
            <person name="Kuo A."/>
            <person name="Thoen E."/>
            <person name="Andreopoulos B."/>
            <person name="Lu D."/>
            <person name="Skrede I."/>
            <person name="Drula E."/>
            <person name="Henrissat B."/>
            <person name="Morin E."/>
            <person name="Kohler A."/>
            <person name="Barry K."/>
            <person name="LaButti K."/>
            <person name="Morin E."/>
            <person name="Salamov A."/>
            <person name="Lipzen A."/>
            <person name="Mereny Z."/>
            <person name="Hegedus B."/>
            <person name="Baldrian P."/>
            <person name="Stursova M."/>
            <person name="Weitz H."/>
            <person name="Taylor A."/>
            <person name="Grigoriev I.V."/>
            <person name="Nagy L.G."/>
            <person name="Martin F."/>
            <person name="Kauserud H."/>
        </authorList>
    </citation>
    <scope>NUCLEOTIDE SEQUENCE</scope>
    <source>
        <strain evidence="1">CBHHK067</strain>
    </source>
</reference>
<name>A0AAD7CA22_MYCRO</name>
<dbReference type="Proteomes" id="UP001221757">
    <property type="component" value="Unassembled WGS sequence"/>
</dbReference>
<dbReference type="EMBL" id="JARKIE010000409">
    <property type="protein sequence ID" value="KAJ7643181.1"/>
    <property type="molecule type" value="Genomic_DNA"/>
</dbReference>
<dbReference type="AlphaFoldDB" id="A0AAD7CA22"/>
<sequence length="132" mass="14223">MWLIQARLSPCITLFASGRSCPLVEADSNVDFARYDPPFSAPNLSTNALHQSSDVASRNDAPERARVFLVNENSPDYGRSPTTLCSVGVSIGGKAMARCYFAPGSEMTDTMDVKFLEGHGGLSRAQDVACFL</sequence>
<evidence type="ECO:0000313" key="1">
    <source>
        <dbReference type="EMBL" id="KAJ7643181.1"/>
    </source>
</evidence>
<organism evidence="1 2">
    <name type="scientific">Mycena rosella</name>
    <name type="common">Pink bonnet</name>
    <name type="synonym">Agaricus rosellus</name>
    <dbReference type="NCBI Taxonomy" id="1033263"/>
    <lineage>
        <taxon>Eukaryota</taxon>
        <taxon>Fungi</taxon>
        <taxon>Dikarya</taxon>
        <taxon>Basidiomycota</taxon>
        <taxon>Agaricomycotina</taxon>
        <taxon>Agaricomycetes</taxon>
        <taxon>Agaricomycetidae</taxon>
        <taxon>Agaricales</taxon>
        <taxon>Marasmiineae</taxon>
        <taxon>Mycenaceae</taxon>
        <taxon>Mycena</taxon>
    </lineage>
</organism>